<dbReference type="SMART" id="SM00421">
    <property type="entry name" value="HTH_LUXR"/>
    <property type="match status" value="1"/>
</dbReference>
<evidence type="ECO:0000256" key="4">
    <source>
        <dbReference type="SAM" id="MobiDB-lite"/>
    </source>
</evidence>
<name>A0A4V3ENE6_9ACTN</name>
<sequence length="350" mass="39403">MRKDVNSDNLPTTDELGNRVSTLDPTATAVINEAYSRMRTFTGRDRYELYDYLRYTASRLGKVDAFYVGLFQPGGHQIRYPYAVEDGVYDQTASYQVAAGATSGWMLKNRRTYRFNEDNGALLDRGVRFGDLSRRSADVVTVPMFRSRVDDVPEVYGIVSMHSHTPHAYPPPVVRAFELLCKLAAQVMVREVEDRETLAQLHLDGPLSSLIASNHFADTLSVRLGKARLVAEQVLQDPEADIETLRRSLGDLVTASRMVQTELVELQLQITEGPSRRYASLTDREKAVAIELADEASNAEIAARLVVSTETVKSHIASIRRKYEMSDRSAIGQEIRQHLNHSRRRSDSEH</sequence>
<evidence type="ECO:0000256" key="3">
    <source>
        <dbReference type="ARBA" id="ARBA00023163"/>
    </source>
</evidence>
<dbReference type="AlphaFoldDB" id="A0A4V3ENE6"/>
<dbReference type="InterPro" id="IPR016032">
    <property type="entry name" value="Sig_transdc_resp-reg_C-effctor"/>
</dbReference>
<gene>
    <name evidence="6" type="ORF">CLV29_1076</name>
</gene>
<dbReference type="Proteomes" id="UP000295371">
    <property type="component" value="Unassembled WGS sequence"/>
</dbReference>
<dbReference type="PRINTS" id="PR00038">
    <property type="entry name" value="HTHLUXR"/>
</dbReference>
<dbReference type="InterPro" id="IPR000792">
    <property type="entry name" value="Tscrpt_reg_LuxR_C"/>
</dbReference>
<organism evidence="6 7">
    <name type="scientific">Naumannella halotolerans</name>
    <dbReference type="NCBI Taxonomy" id="993414"/>
    <lineage>
        <taxon>Bacteria</taxon>
        <taxon>Bacillati</taxon>
        <taxon>Actinomycetota</taxon>
        <taxon>Actinomycetes</taxon>
        <taxon>Propionibacteriales</taxon>
        <taxon>Propionibacteriaceae</taxon>
        <taxon>Naumannella</taxon>
    </lineage>
</organism>
<dbReference type="PROSITE" id="PS50043">
    <property type="entry name" value="HTH_LUXR_2"/>
    <property type="match status" value="1"/>
</dbReference>
<accession>A0A4V3ENE6</accession>
<dbReference type="Gene3D" id="1.10.10.10">
    <property type="entry name" value="Winged helix-like DNA-binding domain superfamily/Winged helix DNA-binding domain"/>
    <property type="match status" value="1"/>
</dbReference>
<keyword evidence="1" id="KW-0805">Transcription regulation</keyword>
<keyword evidence="3" id="KW-0804">Transcription</keyword>
<evidence type="ECO:0000259" key="5">
    <source>
        <dbReference type="PROSITE" id="PS50043"/>
    </source>
</evidence>
<evidence type="ECO:0000313" key="6">
    <source>
        <dbReference type="EMBL" id="TDT33458.1"/>
    </source>
</evidence>
<dbReference type="SUPFAM" id="SSF55781">
    <property type="entry name" value="GAF domain-like"/>
    <property type="match status" value="1"/>
</dbReference>
<dbReference type="PANTHER" id="PTHR44688:SF16">
    <property type="entry name" value="DNA-BINDING TRANSCRIPTIONAL ACTIVATOR DEVR_DOSR"/>
    <property type="match status" value="1"/>
</dbReference>
<dbReference type="PANTHER" id="PTHR44688">
    <property type="entry name" value="DNA-BINDING TRANSCRIPTIONAL ACTIVATOR DEVR_DOSR"/>
    <property type="match status" value="1"/>
</dbReference>
<dbReference type="Pfam" id="PF00196">
    <property type="entry name" value="GerE"/>
    <property type="match status" value="1"/>
</dbReference>
<dbReference type="GO" id="GO:0003677">
    <property type="term" value="F:DNA binding"/>
    <property type="evidence" value="ECO:0007669"/>
    <property type="project" value="UniProtKB-KW"/>
</dbReference>
<comment type="caution">
    <text evidence="6">The sequence shown here is derived from an EMBL/GenBank/DDBJ whole genome shotgun (WGS) entry which is preliminary data.</text>
</comment>
<protein>
    <submittedName>
        <fullName evidence="6">Regulatory LuxR family protein</fullName>
    </submittedName>
</protein>
<proteinExistence type="predicted"/>
<dbReference type="InterPro" id="IPR036388">
    <property type="entry name" value="WH-like_DNA-bd_sf"/>
</dbReference>
<evidence type="ECO:0000256" key="2">
    <source>
        <dbReference type="ARBA" id="ARBA00023125"/>
    </source>
</evidence>
<evidence type="ECO:0000256" key="1">
    <source>
        <dbReference type="ARBA" id="ARBA00023015"/>
    </source>
</evidence>
<feature type="region of interest" description="Disordered" evidence="4">
    <location>
        <begin position="1"/>
        <end position="21"/>
    </location>
</feature>
<feature type="domain" description="HTH luxR-type" evidence="5">
    <location>
        <begin position="274"/>
        <end position="339"/>
    </location>
</feature>
<dbReference type="SUPFAM" id="SSF46894">
    <property type="entry name" value="C-terminal effector domain of the bipartite response regulators"/>
    <property type="match status" value="1"/>
</dbReference>
<reference evidence="6 7" key="1">
    <citation type="submission" date="2019-03" db="EMBL/GenBank/DDBJ databases">
        <title>Genomic Encyclopedia of Archaeal and Bacterial Type Strains, Phase II (KMG-II): from individual species to whole genera.</title>
        <authorList>
            <person name="Goeker M."/>
        </authorList>
    </citation>
    <scope>NUCLEOTIDE SEQUENCE [LARGE SCALE GENOMIC DNA]</scope>
    <source>
        <strain evidence="6 7">DSM 24323</strain>
    </source>
</reference>
<keyword evidence="2" id="KW-0238">DNA-binding</keyword>
<dbReference type="GO" id="GO:0006355">
    <property type="term" value="P:regulation of DNA-templated transcription"/>
    <property type="evidence" value="ECO:0007669"/>
    <property type="project" value="InterPro"/>
</dbReference>
<dbReference type="EMBL" id="SOAW01000001">
    <property type="protein sequence ID" value="TDT33458.1"/>
    <property type="molecule type" value="Genomic_DNA"/>
</dbReference>
<keyword evidence="7" id="KW-1185">Reference proteome</keyword>
<dbReference type="CDD" id="cd06170">
    <property type="entry name" value="LuxR_C_like"/>
    <property type="match status" value="1"/>
</dbReference>
<evidence type="ECO:0000313" key="7">
    <source>
        <dbReference type="Proteomes" id="UP000295371"/>
    </source>
</evidence>